<dbReference type="SMART" id="SM00034">
    <property type="entry name" value="CLECT"/>
    <property type="match status" value="2"/>
</dbReference>
<dbReference type="WBParaSite" id="PSU_v2.g21420.t1">
    <property type="protein sequence ID" value="PSU_v2.g21420.t1"/>
    <property type="gene ID" value="PSU_v2.g21420"/>
</dbReference>
<dbReference type="Proteomes" id="UP000887577">
    <property type="component" value="Unplaced"/>
</dbReference>
<feature type="signal peptide" evidence="2">
    <location>
        <begin position="1"/>
        <end position="19"/>
    </location>
</feature>
<keyword evidence="2" id="KW-0732">Signal</keyword>
<evidence type="ECO:0000256" key="2">
    <source>
        <dbReference type="SAM" id="SignalP"/>
    </source>
</evidence>
<proteinExistence type="predicted"/>
<dbReference type="SUPFAM" id="SSF56436">
    <property type="entry name" value="C-type lectin-like"/>
    <property type="match status" value="2"/>
</dbReference>
<dbReference type="InterPro" id="IPR001304">
    <property type="entry name" value="C-type_lectin-like"/>
</dbReference>
<keyword evidence="4" id="KW-1185">Reference proteome</keyword>
<dbReference type="PROSITE" id="PS00615">
    <property type="entry name" value="C_TYPE_LECTIN_1"/>
    <property type="match status" value="1"/>
</dbReference>
<feature type="chain" id="PRO_5036781616" evidence="2">
    <location>
        <begin position="20"/>
        <end position="294"/>
    </location>
</feature>
<name>A0A914YM60_9BILA</name>
<evidence type="ECO:0000256" key="1">
    <source>
        <dbReference type="ARBA" id="ARBA00023157"/>
    </source>
</evidence>
<dbReference type="InterPro" id="IPR018378">
    <property type="entry name" value="C-type_lectin_CS"/>
</dbReference>
<evidence type="ECO:0000313" key="4">
    <source>
        <dbReference type="Proteomes" id="UP000887577"/>
    </source>
</evidence>
<dbReference type="PROSITE" id="PS50041">
    <property type="entry name" value="C_TYPE_LECTIN_2"/>
    <property type="match status" value="2"/>
</dbReference>
<feature type="domain" description="C-type lectin" evidence="3">
    <location>
        <begin position="175"/>
        <end position="287"/>
    </location>
</feature>
<protein>
    <submittedName>
        <fullName evidence="5">C-type lectin domain-containing protein</fullName>
    </submittedName>
</protein>
<dbReference type="Gene3D" id="3.10.100.10">
    <property type="entry name" value="Mannose-Binding Protein A, subunit A"/>
    <property type="match status" value="2"/>
</dbReference>
<reference evidence="5" key="1">
    <citation type="submission" date="2022-11" db="UniProtKB">
        <authorList>
            <consortium name="WormBaseParasite"/>
        </authorList>
    </citation>
    <scope>IDENTIFICATION</scope>
</reference>
<dbReference type="Pfam" id="PF00059">
    <property type="entry name" value="Lectin_C"/>
    <property type="match status" value="2"/>
</dbReference>
<dbReference type="CDD" id="cd00037">
    <property type="entry name" value="CLECT"/>
    <property type="match status" value="2"/>
</dbReference>
<organism evidence="4 5">
    <name type="scientific">Panagrolaimus superbus</name>
    <dbReference type="NCBI Taxonomy" id="310955"/>
    <lineage>
        <taxon>Eukaryota</taxon>
        <taxon>Metazoa</taxon>
        <taxon>Ecdysozoa</taxon>
        <taxon>Nematoda</taxon>
        <taxon>Chromadorea</taxon>
        <taxon>Rhabditida</taxon>
        <taxon>Tylenchina</taxon>
        <taxon>Panagrolaimomorpha</taxon>
        <taxon>Panagrolaimoidea</taxon>
        <taxon>Panagrolaimidae</taxon>
        <taxon>Panagrolaimus</taxon>
    </lineage>
</organism>
<dbReference type="AlphaFoldDB" id="A0A914YM60"/>
<evidence type="ECO:0000259" key="3">
    <source>
        <dbReference type="PROSITE" id="PS50041"/>
    </source>
</evidence>
<feature type="domain" description="C-type lectin" evidence="3">
    <location>
        <begin position="28"/>
        <end position="147"/>
    </location>
</feature>
<dbReference type="InterPro" id="IPR050111">
    <property type="entry name" value="C-type_lectin/snaclec_domain"/>
</dbReference>
<dbReference type="PANTHER" id="PTHR22803">
    <property type="entry name" value="MANNOSE, PHOSPHOLIPASE, LECTIN RECEPTOR RELATED"/>
    <property type="match status" value="1"/>
</dbReference>
<dbReference type="InterPro" id="IPR016187">
    <property type="entry name" value="CTDL_fold"/>
</dbReference>
<accession>A0A914YM60</accession>
<keyword evidence="1" id="KW-1015">Disulfide bond</keyword>
<sequence>MFLIFAFFVSAAIFAKSQGYCPPPSVEWQSHCFYFEDESASFPNAEIVCNGMSGHLASIHDGFTNAILAGQAVNFFKNNSESDFWVGGTTLIAAGNWTWTDGTNLDFKDWDPSTKPNATSSSCISVKTNNGLWSSGDCFQTKPYACMVSSSIYIPPSTAVPVFMNCTHGWTYFEPSHSCYGIDSSHQAQWNNAEQYCQDLGGHLPSIHSVEEENFLQTYVFAFNQRLWLGLYSNDSEKTYQWSDNSTVNYIQWAKGNPTLKQNSCTSLDTTGFVDDYCYTNMYYICKKDALTQF</sequence>
<evidence type="ECO:0000313" key="5">
    <source>
        <dbReference type="WBParaSite" id="PSU_v2.g21420.t1"/>
    </source>
</evidence>
<dbReference type="InterPro" id="IPR016186">
    <property type="entry name" value="C-type_lectin-like/link_sf"/>
</dbReference>